<comment type="caution">
    <text evidence="6">The sequence shown here is derived from an EMBL/GenBank/DDBJ whole genome shotgun (WGS) entry which is preliminary data.</text>
</comment>
<gene>
    <name evidence="6" type="ORF">BA1DRAFT_00368</name>
</gene>
<evidence type="ECO:0000256" key="2">
    <source>
        <dbReference type="ARBA" id="ARBA00022801"/>
    </source>
</evidence>
<proteinExistence type="predicted"/>
<keyword evidence="4" id="KW-0456">Lyase</keyword>
<reference evidence="6 7" key="1">
    <citation type="submission" date="2014-03" db="EMBL/GenBank/DDBJ databases">
        <title>Draft Genome of Photorhabdus luminescens BA1, an Egyptian Isolate.</title>
        <authorList>
            <person name="Ghazal S."/>
            <person name="Hurst S.G.IV."/>
            <person name="Morris K."/>
            <person name="Thomas K."/>
            <person name="Tisa L.S."/>
        </authorList>
    </citation>
    <scope>NUCLEOTIDE SEQUENCE [LARGE SCALE GENOMIC DNA]</scope>
    <source>
        <strain evidence="6 7">BA1</strain>
    </source>
</reference>
<dbReference type="InterPro" id="IPR022830">
    <property type="entry name" value="Indigdn_synthA-like"/>
</dbReference>
<dbReference type="InterPro" id="IPR007342">
    <property type="entry name" value="PsuG"/>
</dbReference>
<dbReference type="GO" id="GO:0004730">
    <property type="term" value="F:pseudouridylate synthase activity"/>
    <property type="evidence" value="ECO:0007669"/>
    <property type="project" value="InterPro"/>
</dbReference>
<keyword evidence="7" id="KW-1185">Reference proteome</keyword>
<evidence type="ECO:0000256" key="4">
    <source>
        <dbReference type="ARBA" id="ARBA00023239"/>
    </source>
</evidence>
<evidence type="ECO:0000256" key="5">
    <source>
        <dbReference type="ARBA" id="ARBA00023295"/>
    </source>
</evidence>
<keyword evidence="3" id="KW-0464">Manganese</keyword>
<dbReference type="Pfam" id="PF04227">
    <property type="entry name" value="Indigoidine_A"/>
    <property type="match status" value="1"/>
</dbReference>
<evidence type="ECO:0000313" key="6">
    <source>
        <dbReference type="EMBL" id="EYU17079.1"/>
    </source>
</evidence>
<evidence type="ECO:0000256" key="3">
    <source>
        <dbReference type="ARBA" id="ARBA00023211"/>
    </source>
</evidence>
<name>A0A022PNS3_9GAMM</name>
<dbReference type="SUPFAM" id="SSF110581">
    <property type="entry name" value="Indigoidine synthase A-like"/>
    <property type="match status" value="1"/>
</dbReference>
<dbReference type="GO" id="GO:0046872">
    <property type="term" value="F:metal ion binding"/>
    <property type="evidence" value="ECO:0007669"/>
    <property type="project" value="UniProtKB-KW"/>
</dbReference>
<evidence type="ECO:0000313" key="7">
    <source>
        <dbReference type="Proteomes" id="UP000023464"/>
    </source>
</evidence>
<dbReference type="EMBL" id="JFGV01000003">
    <property type="protein sequence ID" value="EYU17079.1"/>
    <property type="molecule type" value="Genomic_DNA"/>
</dbReference>
<accession>A0A022PNS3</accession>
<dbReference type="AlphaFoldDB" id="A0A022PNS3"/>
<dbReference type="PANTHER" id="PTHR42909">
    <property type="entry name" value="ZGC:136858"/>
    <property type="match status" value="1"/>
</dbReference>
<keyword evidence="2" id="KW-0378">Hydrolase</keyword>
<dbReference type="Proteomes" id="UP000023464">
    <property type="component" value="Unassembled WGS sequence"/>
</dbReference>
<dbReference type="GO" id="GO:0016798">
    <property type="term" value="F:hydrolase activity, acting on glycosyl bonds"/>
    <property type="evidence" value="ECO:0007669"/>
    <property type="project" value="UniProtKB-KW"/>
</dbReference>
<protein>
    <submittedName>
        <fullName evidence="6">Putative enzyme involved in pigment biosynthesis</fullName>
    </submittedName>
</protein>
<evidence type="ECO:0000256" key="1">
    <source>
        <dbReference type="ARBA" id="ARBA00022723"/>
    </source>
</evidence>
<dbReference type="Gene3D" id="3.40.1790.10">
    <property type="entry name" value="Indigoidine synthase domain"/>
    <property type="match status" value="1"/>
</dbReference>
<dbReference type="PANTHER" id="PTHR42909:SF1">
    <property type="entry name" value="CARBOHYDRATE KINASE PFKB DOMAIN-CONTAINING PROTEIN"/>
    <property type="match status" value="1"/>
</dbReference>
<dbReference type="GO" id="GO:0005737">
    <property type="term" value="C:cytoplasm"/>
    <property type="evidence" value="ECO:0007669"/>
    <property type="project" value="TreeGrafter"/>
</dbReference>
<dbReference type="PATRIC" id="fig|1393736.3.peg.375"/>
<sequence length="134" mass="14763">MPVISYQSDDFPAFYCRSSGFKSPQRVDEPAVMAKVIEINWMLPGGKGILITTPTKPEDAIESQKIDMIIQQAVLEAKKNNIVGNSLTKYLMRTIDRETDGISAKANMAVLVNTAEVAGKLAVAHAFYKNRGWS</sequence>
<keyword evidence="5" id="KW-0326">Glycosidase</keyword>
<organism evidence="6 7">
    <name type="scientific">Photorhabdus aegyptia</name>
    <dbReference type="NCBI Taxonomy" id="2805098"/>
    <lineage>
        <taxon>Bacteria</taxon>
        <taxon>Pseudomonadati</taxon>
        <taxon>Pseudomonadota</taxon>
        <taxon>Gammaproteobacteria</taxon>
        <taxon>Enterobacterales</taxon>
        <taxon>Morganellaceae</taxon>
        <taxon>Photorhabdus</taxon>
    </lineage>
</organism>
<keyword evidence="1" id="KW-0479">Metal-binding</keyword>